<dbReference type="AlphaFoldDB" id="A0A4R4N4C7"/>
<evidence type="ECO:0000259" key="3">
    <source>
        <dbReference type="PROSITE" id="PS51186"/>
    </source>
</evidence>
<dbReference type="InterPro" id="IPR050832">
    <property type="entry name" value="Bact_Acetyltransf"/>
</dbReference>
<gene>
    <name evidence="4" type="ORF">E1267_30715</name>
</gene>
<accession>A0A4R4N4C7</accession>
<evidence type="ECO:0000313" key="5">
    <source>
        <dbReference type="Proteomes" id="UP000295157"/>
    </source>
</evidence>
<name>A0A4R4N4C7_9ACTN</name>
<dbReference type="EMBL" id="SMJZ01000147">
    <property type="protein sequence ID" value="TDC01900.1"/>
    <property type="molecule type" value="Genomic_DNA"/>
</dbReference>
<protein>
    <submittedName>
        <fullName evidence="4">GNAT family N-acetyltransferase</fullName>
    </submittedName>
</protein>
<proteinExistence type="predicted"/>
<keyword evidence="1 4" id="KW-0808">Transferase</keyword>
<dbReference type="OrthoDB" id="149709at2"/>
<dbReference type="InterPro" id="IPR016181">
    <property type="entry name" value="Acyl_CoA_acyltransferase"/>
</dbReference>
<keyword evidence="2" id="KW-0012">Acyltransferase</keyword>
<dbReference type="SUPFAM" id="SSF55729">
    <property type="entry name" value="Acyl-CoA N-acyltransferases (Nat)"/>
    <property type="match status" value="1"/>
</dbReference>
<comment type="caution">
    <text evidence="4">The sequence shown here is derived from an EMBL/GenBank/DDBJ whole genome shotgun (WGS) entry which is preliminary data.</text>
</comment>
<dbReference type="Pfam" id="PF00583">
    <property type="entry name" value="Acetyltransf_1"/>
    <property type="match status" value="1"/>
</dbReference>
<reference evidence="4 5" key="1">
    <citation type="submission" date="2019-02" db="EMBL/GenBank/DDBJ databases">
        <title>Draft genome sequences of novel Actinobacteria.</title>
        <authorList>
            <person name="Sahin N."/>
            <person name="Ay H."/>
            <person name="Saygin H."/>
        </authorList>
    </citation>
    <scope>NUCLEOTIDE SEQUENCE [LARGE SCALE GENOMIC DNA]</scope>
    <source>
        <strain evidence="4 5">KC201</strain>
    </source>
</reference>
<organism evidence="4 5">
    <name type="scientific">Nonomuraea longispora</name>
    <dbReference type="NCBI Taxonomy" id="1848320"/>
    <lineage>
        <taxon>Bacteria</taxon>
        <taxon>Bacillati</taxon>
        <taxon>Actinomycetota</taxon>
        <taxon>Actinomycetes</taxon>
        <taxon>Streptosporangiales</taxon>
        <taxon>Streptosporangiaceae</taxon>
        <taxon>Nonomuraea</taxon>
    </lineage>
</organism>
<evidence type="ECO:0000313" key="4">
    <source>
        <dbReference type="EMBL" id="TDC01900.1"/>
    </source>
</evidence>
<dbReference type="CDD" id="cd04301">
    <property type="entry name" value="NAT_SF"/>
    <property type="match status" value="1"/>
</dbReference>
<dbReference type="PROSITE" id="PS51186">
    <property type="entry name" value="GNAT"/>
    <property type="match status" value="1"/>
</dbReference>
<sequence>MSDVIDRHRARVRAADPLAAVTELGEDLIEIENAVGAPSVATAVPGARSVHWGPPTTHALRAAVAGDDPAGALGHLLDRWISALDAEPGSGLVVNWPSRDTAPVAALARRGFAPRSVLAVRVSSGAAASRPAAGVRPAVADDLDTMCRLYLDLIAYEAQFGWMSVLPSTPAAARAELEEKLARGDGWCWLAEQDGEVTGMLSVHHPDHAGSIAPAVEASPVAYVGSLYARPGSRGRGIGAALAGHAHATVAAAGVETVLVHYAAHNPLSVPFWSRQGYRPLVTTWGRWEVRDDHCQRKTMLPDGRSLLGRGR</sequence>
<keyword evidence="5" id="KW-1185">Reference proteome</keyword>
<evidence type="ECO:0000256" key="2">
    <source>
        <dbReference type="ARBA" id="ARBA00023315"/>
    </source>
</evidence>
<dbReference type="Proteomes" id="UP000295157">
    <property type="component" value="Unassembled WGS sequence"/>
</dbReference>
<dbReference type="GO" id="GO:0016747">
    <property type="term" value="F:acyltransferase activity, transferring groups other than amino-acyl groups"/>
    <property type="evidence" value="ECO:0007669"/>
    <property type="project" value="InterPro"/>
</dbReference>
<evidence type="ECO:0000256" key="1">
    <source>
        <dbReference type="ARBA" id="ARBA00022679"/>
    </source>
</evidence>
<dbReference type="InterPro" id="IPR000182">
    <property type="entry name" value="GNAT_dom"/>
</dbReference>
<dbReference type="Gene3D" id="3.40.630.30">
    <property type="match status" value="1"/>
</dbReference>
<feature type="domain" description="N-acetyltransferase" evidence="3">
    <location>
        <begin position="133"/>
        <end position="302"/>
    </location>
</feature>
<dbReference type="RefSeq" id="WP_132337583.1">
    <property type="nucleotide sequence ID" value="NZ_SMJZ01000147.1"/>
</dbReference>
<dbReference type="PANTHER" id="PTHR43877">
    <property type="entry name" value="AMINOALKYLPHOSPHONATE N-ACETYLTRANSFERASE-RELATED-RELATED"/>
    <property type="match status" value="1"/>
</dbReference>